<evidence type="ECO:0000313" key="2">
    <source>
        <dbReference type="Proteomes" id="UP000009081"/>
    </source>
</evidence>
<dbReference type="EMBL" id="CP001512">
    <property type="protein sequence ID" value="ACS44126.1"/>
    <property type="molecule type" value="Genomic_DNA"/>
</dbReference>
<proteinExistence type="predicted"/>
<gene>
    <name evidence="1" type="ordered locus">MexAM1_p1METAp0019</name>
</gene>
<name>C5B6P4_METEA</name>
<dbReference type="KEGG" id="mea:Mex_p10019"/>
<sequence length="111" mass="12483">MPPHRLGLQLALWGALFLLIGACVQAASAVECRAFLQMHGLLRWAANQCAFKQYNPAVVETARECFDKVGSATASPLMFAGREQFERQAELRGRERFCAEIERRFPMAVRP</sequence>
<keyword evidence="2" id="KW-1185">Reference proteome</keyword>
<dbReference type="Proteomes" id="UP000009081">
    <property type="component" value="Plasmid p1META1"/>
</dbReference>
<dbReference type="HOGENOM" id="CLU_2155359_0_0_5"/>
<keyword evidence="1" id="KW-0614">Plasmid</keyword>
<dbReference type="AlphaFoldDB" id="C5B6P4"/>
<dbReference type="PROSITE" id="PS51257">
    <property type="entry name" value="PROKAR_LIPOPROTEIN"/>
    <property type="match status" value="1"/>
</dbReference>
<reference evidence="1 2" key="1">
    <citation type="journal article" date="2009" name="PLoS ONE">
        <title>Methylobacterium genome sequences: a reference blueprint to investigate microbial metabolism of C1 compounds from natural and industrial sources.</title>
        <authorList>
            <person name="Vuilleumier S."/>
            <person name="Chistoserdova L."/>
            <person name="Lee M.-C."/>
            <person name="Bringel F."/>
            <person name="Lajus A."/>
            <person name="Zhou Y."/>
            <person name="Gourion B."/>
            <person name="Barbe V."/>
            <person name="Chang J."/>
            <person name="Cruveiller S."/>
            <person name="Dossat C."/>
            <person name="Gillett W."/>
            <person name="Gruffaz C."/>
            <person name="Haugen E."/>
            <person name="Hourcade E."/>
            <person name="Levy R."/>
            <person name="Mangenot S."/>
            <person name="Muller E."/>
            <person name="Nadalig T."/>
            <person name="Pagni M."/>
            <person name="Penny C."/>
            <person name="Peyraud R."/>
            <person name="Robinson D.G."/>
            <person name="Roche D."/>
            <person name="Rouy Z."/>
            <person name="Saenampechek C."/>
            <person name="Salvignol G."/>
            <person name="Vallenet D."/>
            <person name="Wu Z."/>
            <person name="Marx C.J."/>
            <person name="Vorholt J.A."/>
            <person name="Olson M.V."/>
            <person name="Kaul R."/>
            <person name="Weissenbach J."/>
            <person name="Medigue C."/>
            <person name="Lidstrom M.E."/>
        </authorList>
    </citation>
    <scope>NUCLEOTIDE SEQUENCE [LARGE SCALE GENOMIC DNA]</scope>
    <source>
        <strain evidence="2">ATCC 14718 / DSM 1338 / JCM 2805 / NCIMB 9133 / AM1</strain>
    </source>
</reference>
<geneLocation type="plasmid" evidence="1 2">
    <name>p1META1</name>
</geneLocation>
<evidence type="ECO:0000313" key="1">
    <source>
        <dbReference type="EMBL" id="ACS44126.1"/>
    </source>
</evidence>
<protein>
    <submittedName>
        <fullName evidence="1">Uncharacterized protein</fullName>
    </submittedName>
</protein>
<accession>C5B6P4</accession>
<organism evidence="1 2">
    <name type="scientific">Methylorubrum extorquens (strain ATCC 14718 / DSM 1338 / JCM 2805 / NCIMB 9133 / AM1)</name>
    <name type="common">Methylobacterium extorquens</name>
    <dbReference type="NCBI Taxonomy" id="272630"/>
    <lineage>
        <taxon>Bacteria</taxon>
        <taxon>Pseudomonadati</taxon>
        <taxon>Pseudomonadota</taxon>
        <taxon>Alphaproteobacteria</taxon>
        <taxon>Hyphomicrobiales</taxon>
        <taxon>Methylobacteriaceae</taxon>
        <taxon>Methylorubrum</taxon>
    </lineage>
</organism>